<dbReference type="EMBL" id="ABXH02000030">
    <property type="protein sequence ID" value="EEP43971.1"/>
    <property type="molecule type" value="Genomic_DNA"/>
</dbReference>
<name>C4FAX1_9ACTN</name>
<gene>
    <name evidence="2" type="ORF">COLINT_03218</name>
</gene>
<evidence type="ECO:0000256" key="1">
    <source>
        <dbReference type="SAM" id="MobiDB-lite"/>
    </source>
</evidence>
<dbReference type="AlphaFoldDB" id="C4FAX1"/>
<dbReference type="Proteomes" id="UP000003295">
    <property type="component" value="Unassembled WGS sequence"/>
</dbReference>
<feature type="region of interest" description="Disordered" evidence="1">
    <location>
        <begin position="41"/>
        <end position="77"/>
    </location>
</feature>
<dbReference type="STRING" id="521003.COLINT_03218"/>
<evidence type="ECO:0000313" key="2">
    <source>
        <dbReference type="EMBL" id="EEP43971.1"/>
    </source>
</evidence>
<proteinExistence type="predicted"/>
<feature type="compositionally biased region" description="Basic and acidic residues" evidence="1">
    <location>
        <begin position="41"/>
        <end position="50"/>
    </location>
</feature>
<accession>C4FAX1</accession>
<dbReference type="HOGENOM" id="CLU_2632041_0_0_11"/>
<comment type="caution">
    <text evidence="2">The sequence shown here is derived from an EMBL/GenBank/DDBJ whole genome shotgun (WGS) entry which is preliminary data.</text>
</comment>
<protein>
    <submittedName>
        <fullName evidence="2">Uncharacterized protein</fullName>
    </submittedName>
</protein>
<sequence length="77" mass="8526">MTGRAVRLLYTHIVVLSHTASPGVSSPSRFLAYECRSHTYVSREDAEPRTNHGPGARHRLPRQEAPAHPKGTRATSH</sequence>
<reference evidence="2 3" key="1">
    <citation type="submission" date="2009-04" db="EMBL/GenBank/DDBJ databases">
        <authorList>
            <person name="Weinstock G."/>
            <person name="Sodergren E."/>
            <person name="Clifton S."/>
            <person name="Fulton L."/>
            <person name="Fulton B."/>
            <person name="Courtney L."/>
            <person name="Fronick C."/>
            <person name="Harrison M."/>
            <person name="Strong C."/>
            <person name="Farmer C."/>
            <person name="Delahaunty K."/>
            <person name="Markovic C."/>
            <person name="Hall O."/>
            <person name="Minx P."/>
            <person name="Tomlinson C."/>
            <person name="Mitreva M."/>
            <person name="Nelson J."/>
            <person name="Hou S."/>
            <person name="Wollam A."/>
            <person name="Pepin K.H."/>
            <person name="Johnson M."/>
            <person name="Bhonagiri V."/>
            <person name="Nash W.E."/>
            <person name="Warren W."/>
            <person name="Chinwalla A."/>
            <person name="Mardis E.R."/>
            <person name="Wilson R.K."/>
        </authorList>
    </citation>
    <scope>NUCLEOTIDE SEQUENCE [LARGE SCALE GENOMIC DNA]</scope>
    <source>
        <strain evidence="2 3">DSM 13280</strain>
    </source>
</reference>
<evidence type="ECO:0000313" key="3">
    <source>
        <dbReference type="Proteomes" id="UP000003295"/>
    </source>
</evidence>
<organism evidence="2 3">
    <name type="scientific">Collinsella intestinalis DSM 13280</name>
    <dbReference type="NCBI Taxonomy" id="521003"/>
    <lineage>
        <taxon>Bacteria</taxon>
        <taxon>Bacillati</taxon>
        <taxon>Actinomycetota</taxon>
        <taxon>Coriobacteriia</taxon>
        <taxon>Coriobacteriales</taxon>
        <taxon>Coriobacteriaceae</taxon>
        <taxon>Collinsella</taxon>
    </lineage>
</organism>